<dbReference type="InterPro" id="IPR036188">
    <property type="entry name" value="FAD/NAD-bd_sf"/>
</dbReference>
<protein>
    <recommendedName>
        <fullName evidence="3">FAD binding domain-containing protein</fullName>
    </recommendedName>
</protein>
<name>A0A1H8VUZ4_9PSEU</name>
<gene>
    <name evidence="1" type="ORF">SAMN04489732_104312</name>
</gene>
<proteinExistence type="predicted"/>
<reference evidence="1 2" key="1">
    <citation type="submission" date="2016-10" db="EMBL/GenBank/DDBJ databases">
        <authorList>
            <person name="de Groot N.N."/>
        </authorList>
    </citation>
    <scope>NUCLEOTIDE SEQUENCE [LARGE SCALE GENOMIC DNA]</scope>
    <source>
        <strain evidence="1 2">DSM 44993</strain>
    </source>
</reference>
<dbReference type="EMBL" id="FOEF01000004">
    <property type="protein sequence ID" value="SEP19130.1"/>
    <property type="molecule type" value="Genomic_DNA"/>
</dbReference>
<keyword evidence="2" id="KW-1185">Reference proteome</keyword>
<organism evidence="1 2">
    <name type="scientific">Amycolatopsis saalfeldensis</name>
    <dbReference type="NCBI Taxonomy" id="394193"/>
    <lineage>
        <taxon>Bacteria</taxon>
        <taxon>Bacillati</taxon>
        <taxon>Actinomycetota</taxon>
        <taxon>Actinomycetes</taxon>
        <taxon>Pseudonocardiales</taxon>
        <taxon>Pseudonocardiaceae</taxon>
        <taxon>Amycolatopsis</taxon>
    </lineage>
</organism>
<dbReference type="Proteomes" id="UP000198582">
    <property type="component" value="Unassembled WGS sequence"/>
</dbReference>
<evidence type="ECO:0000313" key="2">
    <source>
        <dbReference type="Proteomes" id="UP000198582"/>
    </source>
</evidence>
<evidence type="ECO:0008006" key="3">
    <source>
        <dbReference type="Google" id="ProtNLM"/>
    </source>
</evidence>
<dbReference type="STRING" id="394193.SAMN04489732_104312"/>
<accession>A0A1H8VUZ4</accession>
<dbReference type="Gene3D" id="3.50.50.60">
    <property type="entry name" value="FAD/NAD(P)-binding domain"/>
    <property type="match status" value="1"/>
</dbReference>
<dbReference type="AlphaFoldDB" id="A0A1H8VUZ4"/>
<evidence type="ECO:0000313" key="1">
    <source>
        <dbReference type="EMBL" id="SEP19130.1"/>
    </source>
</evidence>
<sequence>MIGADGLRSHARSLFFDVVSQIHLPAWSKGRVALVGAVCPRRDRTRRADQAERDGCLTSRTISSAGRGYRTVPAAANPCRR</sequence>